<sequence length="120" mass="13429">MESLSNVQVLIMSLASHGVCVRALQAEVAQRLPEMTDEQFQTALFALQERNHIIGLEVNDQWVVSTVDHAAPAYQSEYSPEFAEMIIAASCGEMTEIDPDEMIAQLEVMIKNARVKKSKY</sequence>
<accession>A0A0F4UYD6</accession>
<evidence type="ECO:0000313" key="1">
    <source>
        <dbReference type="EMBL" id="KJZ61469.1"/>
    </source>
</evidence>
<proteinExistence type="predicted"/>
<gene>
    <name evidence="1" type="ORF">VD17_28765</name>
</gene>
<protein>
    <submittedName>
        <fullName evidence="1">Uncharacterized protein</fullName>
    </submittedName>
</protein>
<dbReference type="PATRIC" id="fig|294.133.peg.5793"/>
<evidence type="ECO:0000313" key="2">
    <source>
        <dbReference type="Proteomes" id="UP000033400"/>
    </source>
</evidence>
<dbReference type="Proteomes" id="UP000033400">
    <property type="component" value="Unassembled WGS sequence"/>
</dbReference>
<dbReference type="AlphaFoldDB" id="A0A0F4UYD6"/>
<comment type="caution">
    <text evidence="1">The sequence shown here is derived from an EMBL/GenBank/DDBJ whole genome shotgun (WGS) entry which is preliminary data.</text>
</comment>
<reference evidence="1 2" key="1">
    <citation type="submission" date="2015-03" db="EMBL/GenBank/DDBJ databases">
        <title>Comparative genomics of Pseudomonas insights into diversity of traits involved in vanlence and defense.</title>
        <authorList>
            <person name="Qin Y."/>
        </authorList>
    </citation>
    <scope>NUCLEOTIDE SEQUENCE [LARGE SCALE GENOMIC DNA]</scope>
    <source>
        <strain evidence="1 2">H24</strain>
    </source>
</reference>
<dbReference type="EMBL" id="LACH01000076">
    <property type="protein sequence ID" value="KJZ61469.1"/>
    <property type="molecule type" value="Genomic_DNA"/>
</dbReference>
<name>A0A0F4UYD6_PSEFL</name>
<organism evidence="1 2">
    <name type="scientific">Pseudomonas fluorescens</name>
    <dbReference type="NCBI Taxonomy" id="294"/>
    <lineage>
        <taxon>Bacteria</taxon>
        <taxon>Pseudomonadati</taxon>
        <taxon>Pseudomonadota</taxon>
        <taxon>Gammaproteobacteria</taxon>
        <taxon>Pseudomonadales</taxon>
        <taxon>Pseudomonadaceae</taxon>
        <taxon>Pseudomonas</taxon>
    </lineage>
</organism>